<protein>
    <recommendedName>
        <fullName evidence="4">FBD domain-containing protein</fullName>
    </recommendedName>
</protein>
<feature type="region of interest" description="Disordered" evidence="1">
    <location>
        <begin position="19"/>
        <end position="39"/>
    </location>
</feature>
<dbReference type="PANTHER" id="PTHR34709:SF62">
    <property type="entry name" value="OS12G0545400 PROTEIN"/>
    <property type="match status" value="1"/>
</dbReference>
<dbReference type="PANTHER" id="PTHR34709">
    <property type="entry name" value="OS10G0396666 PROTEIN"/>
    <property type="match status" value="1"/>
</dbReference>
<name>A0A8T0MGG6_PANVG</name>
<dbReference type="EMBL" id="CM029054">
    <property type="protein sequence ID" value="KAG2536420.1"/>
    <property type="molecule type" value="Genomic_DNA"/>
</dbReference>
<accession>A0A8T0MGG6</accession>
<reference evidence="2" key="1">
    <citation type="submission" date="2020-05" db="EMBL/GenBank/DDBJ databases">
        <title>WGS assembly of Panicum virgatum.</title>
        <authorList>
            <person name="Lovell J.T."/>
            <person name="Jenkins J."/>
            <person name="Shu S."/>
            <person name="Juenger T.E."/>
            <person name="Schmutz J."/>
        </authorList>
    </citation>
    <scope>NUCLEOTIDE SEQUENCE</scope>
    <source>
        <strain evidence="2">AP13</strain>
    </source>
</reference>
<evidence type="ECO:0000256" key="1">
    <source>
        <dbReference type="SAM" id="MobiDB-lite"/>
    </source>
</evidence>
<dbReference type="Proteomes" id="UP000823388">
    <property type="component" value="Chromosome 9N"/>
</dbReference>
<comment type="caution">
    <text evidence="2">The sequence shown here is derived from an EMBL/GenBank/DDBJ whole genome shotgun (WGS) entry which is preliminary data.</text>
</comment>
<dbReference type="AlphaFoldDB" id="A0A8T0MGG6"/>
<keyword evidence="3" id="KW-1185">Reference proteome</keyword>
<organism evidence="2 3">
    <name type="scientific">Panicum virgatum</name>
    <name type="common">Blackwell switchgrass</name>
    <dbReference type="NCBI Taxonomy" id="38727"/>
    <lineage>
        <taxon>Eukaryota</taxon>
        <taxon>Viridiplantae</taxon>
        <taxon>Streptophyta</taxon>
        <taxon>Embryophyta</taxon>
        <taxon>Tracheophyta</taxon>
        <taxon>Spermatophyta</taxon>
        <taxon>Magnoliopsida</taxon>
        <taxon>Liliopsida</taxon>
        <taxon>Poales</taxon>
        <taxon>Poaceae</taxon>
        <taxon>PACMAD clade</taxon>
        <taxon>Panicoideae</taxon>
        <taxon>Panicodae</taxon>
        <taxon>Paniceae</taxon>
        <taxon>Panicinae</taxon>
        <taxon>Panicum</taxon>
        <taxon>Panicum sect. Hiantes</taxon>
    </lineage>
</organism>
<sequence>MPTFGKTYAPGATRMPSSCRALNAPPPSHSVSAHGSRDRDGRRCWCLMKVSRALESLSLSLRDCNIDLGYLLPCCPRLRKLQIDSWQLDSLTVHSPSLEELDLSAPVLLRRIDISATVLKTLRLFVIHSFDNEFTLKFSAPLVDNLTWRYVCHSTSERFGVIWFMWSLTLLTPKSLGHVHGLPDNILWLNIGTRDNLGNVSRSFEQEISRIPVRNISCLVLQLATKGHVYGAMLLDLIGLYSSIQRLQVTINRYDKKVKACSVNCPCHQPYNWRSQIISLTDLKEVSIEGFKGEEHEVGLLKVLPRCAVMLERVTINFPRNVPRSCTAYMELPSILKAHPSVKFKKGGPGAAVEPTVCNRKVPGSSHSLCTFVWVRLGA</sequence>
<dbReference type="InterPro" id="IPR055312">
    <property type="entry name" value="FBL15-like"/>
</dbReference>
<proteinExistence type="predicted"/>
<evidence type="ECO:0000313" key="2">
    <source>
        <dbReference type="EMBL" id="KAG2536420.1"/>
    </source>
</evidence>
<gene>
    <name evidence="2" type="ORF">PVAP13_9NG188100</name>
</gene>
<evidence type="ECO:0000313" key="3">
    <source>
        <dbReference type="Proteomes" id="UP000823388"/>
    </source>
</evidence>
<evidence type="ECO:0008006" key="4">
    <source>
        <dbReference type="Google" id="ProtNLM"/>
    </source>
</evidence>